<dbReference type="GO" id="GO:0022857">
    <property type="term" value="F:transmembrane transporter activity"/>
    <property type="evidence" value="ECO:0007669"/>
    <property type="project" value="InterPro"/>
</dbReference>
<accession>A0A2N4TLA6</accession>
<reference evidence="9 10" key="1">
    <citation type="submission" date="2017-12" db="EMBL/GenBank/DDBJ databases">
        <title>Draft genome sequence of Ralstonia pickettii 52.</title>
        <authorList>
            <person name="Zheng B."/>
        </authorList>
    </citation>
    <scope>NUCLEOTIDE SEQUENCE [LARGE SCALE GENOMIC DNA]</scope>
    <source>
        <strain evidence="9 10">52</strain>
    </source>
</reference>
<organism evidence="9 10">
    <name type="scientific">Ralstonia pickettii</name>
    <name type="common">Burkholderia pickettii</name>
    <dbReference type="NCBI Taxonomy" id="329"/>
    <lineage>
        <taxon>Bacteria</taxon>
        <taxon>Pseudomonadati</taxon>
        <taxon>Pseudomonadota</taxon>
        <taxon>Betaproteobacteria</taxon>
        <taxon>Burkholderiales</taxon>
        <taxon>Burkholderiaceae</taxon>
        <taxon>Ralstonia</taxon>
    </lineage>
</organism>
<dbReference type="InterPro" id="IPR036259">
    <property type="entry name" value="MFS_trans_sf"/>
</dbReference>
<feature type="transmembrane region" description="Helical" evidence="8">
    <location>
        <begin position="363"/>
        <end position="380"/>
    </location>
</feature>
<proteinExistence type="predicted"/>
<evidence type="ECO:0000256" key="8">
    <source>
        <dbReference type="SAM" id="Phobius"/>
    </source>
</evidence>
<comment type="caution">
    <text evidence="9">The sequence shown here is derived from an EMBL/GenBank/DDBJ whole genome shotgun (WGS) entry which is preliminary data.</text>
</comment>
<feature type="transmembrane region" description="Helical" evidence="8">
    <location>
        <begin position="157"/>
        <end position="178"/>
    </location>
</feature>
<dbReference type="GO" id="GO:0005886">
    <property type="term" value="C:plasma membrane"/>
    <property type="evidence" value="ECO:0007669"/>
    <property type="project" value="UniProtKB-SubCell"/>
</dbReference>
<keyword evidence="5 8" id="KW-1133">Transmembrane helix</keyword>
<dbReference type="OrthoDB" id="8579878at2"/>
<keyword evidence="2" id="KW-0813">Transport</keyword>
<feature type="transmembrane region" description="Helical" evidence="8">
    <location>
        <begin position="71"/>
        <end position="89"/>
    </location>
</feature>
<dbReference type="PANTHER" id="PTHR43414:SF6">
    <property type="entry name" value="MULTIDRUG RESISTANCE PROTEIN MDTG"/>
    <property type="match status" value="1"/>
</dbReference>
<dbReference type="Pfam" id="PF07690">
    <property type="entry name" value="MFS_1"/>
    <property type="match status" value="2"/>
</dbReference>
<dbReference type="RefSeq" id="WP_102067284.1">
    <property type="nucleotide sequence ID" value="NZ_PKQE01000006.1"/>
</dbReference>
<evidence type="ECO:0000256" key="6">
    <source>
        <dbReference type="ARBA" id="ARBA00023136"/>
    </source>
</evidence>
<dbReference type="AlphaFoldDB" id="A0A2N4TLA6"/>
<keyword evidence="4 8" id="KW-0812">Transmembrane</keyword>
<keyword evidence="3" id="KW-1003">Cell membrane</keyword>
<sequence>MTLRVYIILMTTFAVISDAILIPFYPQFFAARYGLDSPVHVGAYVAAISIAVMCTLPVWARVAKRVEPLHLLVYTQCAAGTFSLASDWAPDVVTYWVLSMLMFMCKSSYLLMYPYMMRLTPKEQHAATVGILSVVVHFGAIFGAVVGGFVLQTWGPRASIVAMAAGDFFQMAVCLYLIRSGKIVRVNSGEHAEAAAAEALRTRWRDRLPILRLALVMLVFDFSAYLIRSFFAVYWQQVSGHDSEFVSGMVFAIPGAMAILALRLHARIRARGGKLPDHTLGNLLLGAAGLLLQAAPNPVLIVIGRVLYGWALFQIIVKLDVNLFRLSTPQRYAHDYSITNFFQNLGVLLSSFAAGAIVNRYGLHVPFLLAACGFVLTALLDRLILNVPSATHAGEAGRTGEPINVEAPAHAN</sequence>
<dbReference type="EMBL" id="PKQE01000006">
    <property type="protein sequence ID" value="PLC40461.1"/>
    <property type="molecule type" value="Genomic_DNA"/>
</dbReference>
<comment type="subcellular location">
    <subcellularLocation>
        <location evidence="1">Cell membrane</location>
        <topology evidence="1">Multi-pass membrane protein</topology>
    </subcellularLocation>
</comment>
<evidence type="ECO:0000256" key="1">
    <source>
        <dbReference type="ARBA" id="ARBA00004651"/>
    </source>
</evidence>
<evidence type="ECO:0000256" key="5">
    <source>
        <dbReference type="ARBA" id="ARBA00022989"/>
    </source>
</evidence>
<protein>
    <submittedName>
        <fullName evidence="9">MFS transporter</fullName>
    </submittedName>
</protein>
<gene>
    <name evidence="9" type="ORF">C0Q88_21885</name>
</gene>
<feature type="transmembrane region" description="Helical" evidence="8">
    <location>
        <begin position="41"/>
        <end position="59"/>
    </location>
</feature>
<feature type="region of interest" description="Disordered" evidence="7">
    <location>
        <begin position="393"/>
        <end position="412"/>
    </location>
</feature>
<feature type="transmembrane region" description="Helical" evidence="8">
    <location>
        <begin position="7"/>
        <end position="29"/>
    </location>
</feature>
<feature type="transmembrane region" description="Helical" evidence="8">
    <location>
        <begin position="210"/>
        <end position="233"/>
    </location>
</feature>
<dbReference type="PANTHER" id="PTHR43414">
    <property type="entry name" value="MULTIDRUG RESISTANCE PROTEIN MDTG"/>
    <property type="match status" value="1"/>
</dbReference>
<name>A0A2N4TLA6_RALPI</name>
<evidence type="ECO:0000256" key="2">
    <source>
        <dbReference type="ARBA" id="ARBA00022448"/>
    </source>
</evidence>
<feature type="transmembrane region" description="Helical" evidence="8">
    <location>
        <begin position="338"/>
        <end position="357"/>
    </location>
</feature>
<evidence type="ECO:0000256" key="7">
    <source>
        <dbReference type="SAM" id="MobiDB-lite"/>
    </source>
</evidence>
<keyword evidence="6 8" id="KW-0472">Membrane</keyword>
<feature type="transmembrane region" description="Helical" evidence="8">
    <location>
        <begin position="127"/>
        <end position="151"/>
    </location>
</feature>
<evidence type="ECO:0000256" key="3">
    <source>
        <dbReference type="ARBA" id="ARBA00022475"/>
    </source>
</evidence>
<evidence type="ECO:0000313" key="10">
    <source>
        <dbReference type="Proteomes" id="UP000234456"/>
    </source>
</evidence>
<dbReference type="SUPFAM" id="SSF103473">
    <property type="entry name" value="MFS general substrate transporter"/>
    <property type="match status" value="1"/>
</dbReference>
<dbReference type="Proteomes" id="UP000234456">
    <property type="component" value="Unassembled WGS sequence"/>
</dbReference>
<evidence type="ECO:0000313" key="9">
    <source>
        <dbReference type="EMBL" id="PLC40461.1"/>
    </source>
</evidence>
<dbReference type="InterPro" id="IPR011701">
    <property type="entry name" value="MFS"/>
</dbReference>
<evidence type="ECO:0000256" key="4">
    <source>
        <dbReference type="ARBA" id="ARBA00022692"/>
    </source>
</evidence>
<feature type="transmembrane region" description="Helical" evidence="8">
    <location>
        <begin position="245"/>
        <end position="266"/>
    </location>
</feature>
<dbReference type="Gene3D" id="1.20.1250.20">
    <property type="entry name" value="MFS general substrate transporter like domains"/>
    <property type="match status" value="1"/>
</dbReference>
<feature type="transmembrane region" description="Helical" evidence="8">
    <location>
        <begin position="95"/>
        <end position="115"/>
    </location>
</feature>
<feature type="transmembrane region" description="Helical" evidence="8">
    <location>
        <begin position="278"/>
        <end position="295"/>
    </location>
</feature>